<evidence type="ECO:0000313" key="4">
    <source>
        <dbReference type="EMBL" id="KAJ6640084.1"/>
    </source>
</evidence>
<evidence type="ECO:0000256" key="1">
    <source>
        <dbReference type="ARBA" id="ARBA00022786"/>
    </source>
</evidence>
<dbReference type="SUPFAM" id="SSF158235">
    <property type="entry name" value="SOCS box-like"/>
    <property type="match status" value="1"/>
</dbReference>
<name>A0A9Q0MZ55_9DIPT</name>
<feature type="domain" description="SOCS box" evidence="3">
    <location>
        <begin position="256"/>
        <end position="297"/>
    </location>
</feature>
<sequence>ETFLRLERSGLKTKQKRRDVIDHLNAIISGCCDGQNLRPEESSRLAVLSAIKYHRDNKSGNSDVCLMGKYHNVLYIGVKVAWDWGVLDSQAVKELLEEIYSCEHTFERIFLGALFGSNAPHFIAGWKSDFKDQDENTRAMVFFLQHASNLALSFPVYLNKFEGTKMIRYGAEPNPNDGGLSPVLALLDKLVESPKRRYLYQLVSCLKILLRAISIIEMPFKPYLFEYRKSMFIEKYEVLFEDALISQEQVFGVVRLKHLCRCTIRDILRKNNQLPKGINSLRLPKTLRKYIDLMDCDK</sequence>
<feature type="non-terminal residue" evidence="4">
    <location>
        <position position="298"/>
    </location>
</feature>
<dbReference type="PANTHER" id="PTHR20966:SF2">
    <property type="entry name" value="ANKYRIN REPEAT AND SOCS BOX PROTEIN 17"/>
    <property type="match status" value="1"/>
</dbReference>
<feature type="non-terminal residue" evidence="4">
    <location>
        <position position="1"/>
    </location>
</feature>
<dbReference type="OrthoDB" id="6419934at2759"/>
<dbReference type="EMBL" id="WJQU01000003">
    <property type="protein sequence ID" value="KAJ6640084.1"/>
    <property type="molecule type" value="Genomic_DNA"/>
</dbReference>
<dbReference type="Pfam" id="PF07525">
    <property type="entry name" value="SOCS_box"/>
    <property type="match status" value="1"/>
</dbReference>
<dbReference type="InterPro" id="IPR001496">
    <property type="entry name" value="SOCS_box"/>
</dbReference>
<dbReference type="InterPro" id="IPR036036">
    <property type="entry name" value="SOCS_box-like_dom_sf"/>
</dbReference>
<keyword evidence="2" id="KW-0040">ANK repeat</keyword>
<dbReference type="CDD" id="cd03716">
    <property type="entry name" value="SOCS_ASB_like"/>
    <property type="match status" value="1"/>
</dbReference>
<evidence type="ECO:0000256" key="2">
    <source>
        <dbReference type="ARBA" id="ARBA00023043"/>
    </source>
</evidence>
<evidence type="ECO:0000313" key="5">
    <source>
        <dbReference type="Proteomes" id="UP001151699"/>
    </source>
</evidence>
<protein>
    <recommendedName>
        <fullName evidence="3">SOCS box domain-containing protein</fullName>
    </recommendedName>
</protein>
<accession>A0A9Q0MZ55</accession>
<dbReference type="AlphaFoldDB" id="A0A9Q0MZ55"/>
<dbReference type="InterPro" id="IPR039147">
    <property type="entry name" value="ASB17"/>
</dbReference>
<reference evidence="4" key="1">
    <citation type="submission" date="2022-07" db="EMBL/GenBank/DDBJ databases">
        <authorList>
            <person name="Trinca V."/>
            <person name="Uliana J.V.C."/>
            <person name="Torres T.T."/>
            <person name="Ward R.J."/>
            <person name="Monesi N."/>
        </authorList>
    </citation>
    <scope>NUCLEOTIDE SEQUENCE</scope>
    <source>
        <strain evidence="4">HSMRA1968</strain>
        <tissue evidence="4">Whole embryos</tissue>
    </source>
</reference>
<keyword evidence="1" id="KW-0833">Ubl conjugation pathway</keyword>
<dbReference type="PANTHER" id="PTHR20966">
    <property type="entry name" value="ANKYRIN REPEAT AND SOCS BOX PROTEIN 17"/>
    <property type="match status" value="1"/>
</dbReference>
<dbReference type="SMART" id="SM00969">
    <property type="entry name" value="SOCS_box"/>
    <property type="match status" value="1"/>
</dbReference>
<evidence type="ECO:0000259" key="3">
    <source>
        <dbReference type="PROSITE" id="PS50225"/>
    </source>
</evidence>
<comment type="caution">
    <text evidence="4">The sequence shown here is derived from an EMBL/GenBank/DDBJ whole genome shotgun (WGS) entry which is preliminary data.</text>
</comment>
<dbReference type="GO" id="GO:0035556">
    <property type="term" value="P:intracellular signal transduction"/>
    <property type="evidence" value="ECO:0007669"/>
    <property type="project" value="InterPro"/>
</dbReference>
<dbReference type="Gene3D" id="1.10.750.20">
    <property type="entry name" value="SOCS box"/>
    <property type="match status" value="1"/>
</dbReference>
<dbReference type="PROSITE" id="PS50225">
    <property type="entry name" value="SOCS"/>
    <property type="match status" value="1"/>
</dbReference>
<proteinExistence type="predicted"/>
<organism evidence="4 5">
    <name type="scientific">Pseudolycoriella hygida</name>
    <dbReference type="NCBI Taxonomy" id="35572"/>
    <lineage>
        <taxon>Eukaryota</taxon>
        <taxon>Metazoa</taxon>
        <taxon>Ecdysozoa</taxon>
        <taxon>Arthropoda</taxon>
        <taxon>Hexapoda</taxon>
        <taxon>Insecta</taxon>
        <taxon>Pterygota</taxon>
        <taxon>Neoptera</taxon>
        <taxon>Endopterygota</taxon>
        <taxon>Diptera</taxon>
        <taxon>Nematocera</taxon>
        <taxon>Sciaroidea</taxon>
        <taxon>Sciaridae</taxon>
        <taxon>Pseudolycoriella</taxon>
    </lineage>
</organism>
<gene>
    <name evidence="4" type="ORF">Bhyg_12833</name>
</gene>
<dbReference type="Proteomes" id="UP001151699">
    <property type="component" value="Chromosome X"/>
</dbReference>
<keyword evidence="5" id="KW-1185">Reference proteome</keyword>